<dbReference type="Gene3D" id="3.40.190.290">
    <property type="match status" value="1"/>
</dbReference>
<evidence type="ECO:0000256" key="1">
    <source>
        <dbReference type="ARBA" id="ARBA00009437"/>
    </source>
</evidence>
<dbReference type="InterPro" id="IPR036390">
    <property type="entry name" value="WH_DNA-bd_sf"/>
</dbReference>
<evidence type="ECO:0000256" key="3">
    <source>
        <dbReference type="ARBA" id="ARBA00023125"/>
    </source>
</evidence>
<accession>A0AAJ6BES1</accession>
<keyword evidence="3" id="KW-0238">DNA-binding</keyword>
<dbReference type="PANTHER" id="PTHR30126:SF39">
    <property type="entry name" value="HTH-TYPE TRANSCRIPTIONAL REGULATOR CYSL"/>
    <property type="match status" value="1"/>
</dbReference>
<evidence type="ECO:0000259" key="5">
    <source>
        <dbReference type="Pfam" id="PF00126"/>
    </source>
</evidence>
<dbReference type="CDD" id="cd08420">
    <property type="entry name" value="PBP2_CysL_like"/>
    <property type="match status" value="1"/>
</dbReference>
<protein>
    <submittedName>
        <fullName evidence="7">LysR family transcriptional regulator</fullName>
    </submittedName>
</protein>
<dbReference type="InterPro" id="IPR036388">
    <property type="entry name" value="WH-like_DNA-bd_sf"/>
</dbReference>
<dbReference type="GO" id="GO:0000976">
    <property type="term" value="F:transcription cis-regulatory region binding"/>
    <property type="evidence" value="ECO:0007669"/>
    <property type="project" value="TreeGrafter"/>
</dbReference>
<sequence length="298" mass="33789">MFDFRLKVFYVVARRLNFTKAAAELFITQPAVSKHIHEIEVFYQTKLFERNGTRISLTNAGSLLLKHTEELLNIYRKIEFNLAALSKNVKGSLKIGASTTVAQYYLPPYLASFKQRFPDVSIQLIAHNTEIIENMLAENKIDLGIVEGQSRRQHLKYTSLIKDELVLCASTNNPLVKKSSISLAELKKLPMLVREAGSGSLEVIIAALKKAGLPFAQLKKDMELESIESIKSYLLNSHSVAFLSVHSILKELRAGELKIIDVKGLDIQRHFYFITQQGDAHYLQEIFLRHLSADNFKL</sequence>
<feature type="domain" description="LysR substrate-binding" evidence="6">
    <location>
        <begin position="89"/>
        <end position="281"/>
    </location>
</feature>
<dbReference type="SUPFAM" id="SSF46785">
    <property type="entry name" value="Winged helix' DNA-binding domain"/>
    <property type="match status" value="1"/>
</dbReference>
<dbReference type="GO" id="GO:0003700">
    <property type="term" value="F:DNA-binding transcription factor activity"/>
    <property type="evidence" value="ECO:0007669"/>
    <property type="project" value="InterPro"/>
</dbReference>
<evidence type="ECO:0000313" key="7">
    <source>
        <dbReference type="EMBL" id="WEK33517.1"/>
    </source>
</evidence>
<dbReference type="Pfam" id="PF03466">
    <property type="entry name" value="LysR_substrate"/>
    <property type="match status" value="1"/>
</dbReference>
<dbReference type="Pfam" id="PF00126">
    <property type="entry name" value="HTH_1"/>
    <property type="match status" value="1"/>
</dbReference>
<keyword evidence="2" id="KW-0805">Transcription regulation</keyword>
<dbReference type="PANTHER" id="PTHR30126">
    <property type="entry name" value="HTH-TYPE TRANSCRIPTIONAL REGULATOR"/>
    <property type="match status" value="1"/>
</dbReference>
<dbReference type="SUPFAM" id="SSF53850">
    <property type="entry name" value="Periplasmic binding protein-like II"/>
    <property type="match status" value="1"/>
</dbReference>
<proteinExistence type="inferred from homology"/>
<dbReference type="PRINTS" id="PR00039">
    <property type="entry name" value="HTHLYSR"/>
</dbReference>
<name>A0AAJ6BES1_9BACT</name>
<reference evidence="7" key="1">
    <citation type="submission" date="2023-03" db="EMBL/GenBank/DDBJ databases">
        <title>Andean soil-derived lignocellulolytic bacterial consortium as a source of novel taxa and putative plastic-active enzymes.</title>
        <authorList>
            <person name="Diaz-Garcia L."/>
            <person name="Chuvochina M."/>
            <person name="Feuerriegel G."/>
            <person name="Bunk B."/>
            <person name="Sproer C."/>
            <person name="Streit W.R."/>
            <person name="Rodriguez L.M."/>
            <person name="Overmann J."/>
            <person name="Jimenez D.J."/>
        </authorList>
    </citation>
    <scope>NUCLEOTIDE SEQUENCE</scope>
    <source>
        <strain evidence="7">MAG 7</strain>
    </source>
</reference>
<comment type="similarity">
    <text evidence="1">Belongs to the LysR transcriptional regulatory family.</text>
</comment>
<evidence type="ECO:0000256" key="2">
    <source>
        <dbReference type="ARBA" id="ARBA00023015"/>
    </source>
</evidence>
<keyword evidence="4" id="KW-0804">Transcription</keyword>
<evidence type="ECO:0000256" key="4">
    <source>
        <dbReference type="ARBA" id="ARBA00023163"/>
    </source>
</evidence>
<dbReference type="Gene3D" id="1.10.10.10">
    <property type="entry name" value="Winged helix-like DNA-binding domain superfamily/Winged helix DNA-binding domain"/>
    <property type="match status" value="1"/>
</dbReference>
<evidence type="ECO:0000313" key="8">
    <source>
        <dbReference type="Proteomes" id="UP001220610"/>
    </source>
</evidence>
<dbReference type="Proteomes" id="UP001220610">
    <property type="component" value="Chromosome"/>
</dbReference>
<dbReference type="InterPro" id="IPR005119">
    <property type="entry name" value="LysR_subst-bd"/>
</dbReference>
<evidence type="ECO:0000259" key="6">
    <source>
        <dbReference type="Pfam" id="PF03466"/>
    </source>
</evidence>
<feature type="domain" description="HTH lysR-type" evidence="5">
    <location>
        <begin position="5"/>
        <end position="61"/>
    </location>
</feature>
<gene>
    <name evidence="7" type="ORF">P0Y53_13580</name>
</gene>
<dbReference type="EMBL" id="CP119311">
    <property type="protein sequence ID" value="WEK33517.1"/>
    <property type="molecule type" value="Genomic_DNA"/>
</dbReference>
<organism evidence="7 8">
    <name type="scientific">Candidatus Pseudobacter hemicellulosilyticus</name>
    <dbReference type="NCBI Taxonomy" id="3121375"/>
    <lineage>
        <taxon>Bacteria</taxon>
        <taxon>Pseudomonadati</taxon>
        <taxon>Bacteroidota</taxon>
        <taxon>Chitinophagia</taxon>
        <taxon>Chitinophagales</taxon>
        <taxon>Chitinophagaceae</taxon>
        <taxon>Pseudobacter</taxon>
    </lineage>
</organism>
<dbReference type="InterPro" id="IPR000847">
    <property type="entry name" value="LysR_HTH_N"/>
</dbReference>
<dbReference type="AlphaFoldDB" id="A0AAJ6BES1"/>